<name>A0A5M8PPV7_9LECA</name>
<protein>
    <submittedName>
        <fullName evidence="1">Uncharacterized protein</fullName>
    </submittedName>
</protein>
<dbReference type="AlphaFoldDB" id="A0A5M8PPV7"/>
<dbReference type="OrthoDB" id="2426273at2759"/>
<dbReference type="EMBL" id="VXIT01000007">
    <property type="protein sequence ID" value="KAA6411606.1"/>
    <property type="molecule type" value="Genomic_DNA"/>
</dbReference>
<organism evidence="1 2">
    <name type="scientific">Lasallia pustulata</name>
    <dbReference type="NCBI Taxonomy" id="136370"/>
    <lineage>
        <taxon>Eukaryota</taxon>
        <taxon>Fungi</taxon>
        <taxon>Dikarya</taxon>
        <taxon>Ascomycota</taxon>
        <taxon>Pezizomycotina</taxon>
        <taxon>Lecanoromycetes</taxon>
        <taxon>OSLEUM clade</taxon>
        <taxon>Umbilicariomycetidae</taxon>
        <taxon>Umbilicariales</taxon>
        <taxon>Umbilicariaceae</taxon>
        <taxon>Lasallia</taxon>
    </lineage>
</organism>
<comment type="caution">
    <text evidence="1">The sequence shown here is derived from an EMBL/GenBank/DDBJ whole genome shotgun (WGS) entry which is preliminary data.</text>
</comment>
<dbReference type="Proteomes" id="UP000324767">
    <property type="component" value="Unassembled WGS sequence"/>
</dbReference>
<reference evidence="1 2" key="1">
    <citation type="submission" date="2019-09" db="EMBL/GenBank/DDBJ databases">
        <title>The hologenome of the rock-dwelling lichen Lasallia pustulata.</title>
        <authorList>
            <person name="Greshake Tzovaras B."/>
            <person name="Segers F."/>
            <person name="Bicker A."/>
            <person name="Dal Grande F."/>
            <person name="Otte J."/>
            <person name="Hankeln T."/>
            <person name="Schmitt I."/>
            <person name="Ebersberger I."/>
        </authorList>
    </citation>
    <scope>NUCLEOTIDE SEQUENCE [LARGE SCALE GENOMIC DNA]</scope>
    <source>
        <strain evidence="1">A1-1</strain>
    </source>
</reference>
<gene>
    <name evidence="1" type="ORF">FRX48_04886</name>
</gene>
<accession>A0A5M8PPV7</accession>
<proteinExistence type="predicted"/>
<evidence type="ECO:0000313" key="1">
    <source>
        <dbReference type="EMBL" id="KAA6411606.1"/>
    </source>
</evidence>
<sequence length="153" mass="17841">MELDLRRLLETPDAERMKLLYSMLATVPPLLIFFHGRRIEEIGFRWAPQSFLGKGSRDHQNAVVGIPCTRDHEHGVKIVYPKLRLFARSEYLDSNITPLVSPTTKRIFFRDTFSNIWYMLTSFMVYTDPTDQMFNPLPSPGLHQRQPIVVLPH</sequence>
<evidence type="ECO:0000313" key="2">
    <source>
        <dbReference type="Proteomes" id="UP000324767"/>
    </source>
</evidence>